<evidence type="ECO:0000256" key="6">
    <source>
        <dbReference type="SAM" id="Phobius"/>
    </source>
</evidence>
<evidence type="ECO:0000313" key="9">
    <source>
        <dbReference type="Proteomes" id="UP000294616"/>
    </source>
</evidence>
<dbReference type="AlphaFoldDB" id="A0A4V2PXV9"/>
<evidence type="ECO:0000256" key="2">
    <source>
        <dbReference type="ARBA" id="ARBA00022475"/>
    </source>
</evidence>
<accession>A0A4V2PXV9</accession>
<keyword evidence="9" id="KW-1185">Reference proteome</keyword>
<sequence>MDAPDKPFRGNAGDHLANERTFLAWIRTSIGIMGFGFVVVKFSLFVRQVGSALGTSLSVPRTGYSHIIGIMLVALGGITIGLSYLRYIQTKKQIDIGEYYHSTLFAKIITGLIVLVSVTLMAYLMKT</sequence>
<feature type="transmembrane region" description="Helical" evidence="6">
    <location>
        <begin position="104"/>
        <end position="125"/>
    </location>
</feature>
<comment type="caution">
    <text evidence="8">The sequence shown here is derived from an EMBL/GenBank/DDBJ whole genome shotgun (WGS) entry which is preliminary data.</text>
</comment>
<evidence type="ECO:0000259" key="7">
    <source>
        <dbReference type="Pfam" id="PF02656"/>
    </source>
</evidence>
<proteinExistence type="predicted"/>
<dbReference type="Pfam" id="PF02656">
    <property type="entry name" value="DUF202"/>
    <property type="match status" value="1"/>
</dbReference>
<reference evidence="8 9" key="1">
    <citation type="submission" date="2019-03" db="EMBL/GenBank/DDBJ databases">
        <title>Genomic Encyclopedia of Archaeal and Bacterial Type Strains, Phase II (KMG-II): from individual species to whole genera.</title>
        <authorList>
            <person name="Goeker M."/>
        </authorList>
    </citation>
    <scope>NUCLEOTIDE SEQUENCE [LARGE SCALE GENOMIC DNA]</scope>
    <source>
        <strain evidence="8 9">DSM 22554</strain>
    </source>
</reference>
<protein>
    <submittedName>
        <fullName evidence="8">Putative membrane protein</fullName>
    </submittedName>
</protein>
<comment type="subcellular location">
    <subcellularLocation>
        <location evidence="1">Cell membrane</location>
        <topology evidence="1">Multi-pass membrane protein</topology>
    </subcellularLocation>
</comment>
<keyword evidence="4 6" id="KW-1133">Transmembrane helix</keyword>
<gene>
    <name evidence="8" type="ORF">C8N28_2225</name>
</gene>
<evidence type="ECO:0000313" key="8">
    <source>
        <dbReference type="EMBL" id="TCK83621.1"/>
    </source>
</evidence>
<dbReference type="RefSeq" id="WP_132224761.1">
    <property type="nucleotide sequence ID" value="NZ_SMGO01000002.1"/>
</dbReference>
<evidence type="ECO:0000256" key="1">
    <source>
        <dbReference type="ARBA" id="ARBA00004651"/>
    </source>
</evidence>
<organism evidence="8 9">
    <name type="scientific">Albibacterium bauzanense</name>
    <dbReference type="NCBI Taxonomy" id="653929"/>
    <lineage>
        <taxon>Bacteria</taxon>
        <taxon>Pseudomonadati</taxon>
        <taxon>Bacteroidota</taxon>
        <taxon>Sphingobacteriia</taxon>
        <taxon>Sphingobacteriales</taxon>
        <taxon>Sphingobacteriaceae</taxon>
        <taxon>Albibacterium</taxon>
    </lineage>
</organism>
<dbReference type="OrthoDB" id="582337at2"/>
<dbReference type="GO" id="GO:0005886">
    <property type="term" value="C:plasma membrane"/>
    <property type="evidence" value="ECO:0007669"/>
    <property type="project" value="UniProtKB-SubCell"/>
</dbReference>
<evidence type="ECO:0000256" key="5">
    <source>
        <dbReference type="ARBA" id="ARBA00023136"/>
    </source>
</evidence>
<dbReference type="Proteomes" id="UP000294616">
    <property type="component" value="Unassembled WGS sequence"/>
</dbReference>
<keyword evidence="2" id="KW-1003">Cell membrane</keyword>
<dbReference type="EMBL" id="SMGO01000002">
    <property type="protein sequence ID" value="TCK83621.1"/>
    <property type="molecule type" value="Genomic_DNA"/>
</dbReference>
<dbReference type="PANTHER" id="PTHR34187:SF2">
    <property type="entry name" value="DUF202 DOMAIN-CONTAINING PROTEIN"/>
    <property type="match status" value="1"/>
</dbReference>
<name>A0A4V2PXV9_9SPHI</name>
<feature type="transmembrane region" description="Helical" evidence="6">
    <location>
        <begin position="64"/>
        <end position="84"/>
    </location>
</feature>
<feature type="domain" description="DUF202" evidence="7">
    <location>
        <begin position="14"/>
        <end position="92"/>
    </location>
</feature>
<feature type="transmembrane region" description="Helical" evidence="6">
    <location>
        <begin position="21"/>
        <end position="44"/>
    </location>
</feature>
<keyword evidence="3 6" id="KW-0812">Transmembrane</keyword>
<dbReference type="InterPro" id="IPR003807">
    <property type="entry name" value="DUF202"/>
</dbReference>
<dbReference type="InterPro" id="IPR052053">
    <property type="entry name" value="IM_YidH-like"/>
</dbReference>
<dbReference type="PANTHER" id="PTHR34187">
    <property type="entry name" value="FGR18P"/>
    <property type="match status" value="1"/>
</dbReference>
<evidence type="ECO:0000256" key="4">
    <source>
        <dbReference type="ARBA" id="ARBA00022989"/>
    </source>
</evidence>
<keyword evidence="5 6" id="KW-0472">Membrane</keyword>
<evidence type="ECO:0000256" key="3">
    <source>
        <dbReference type="ARBA" id="ARBA00022692"/>
    </source>
</evidence>